<accession>A0A9N9BCX8</accession>
<keyword evidence="5" id="KW-0687">Ribonucleoprotein</keyword>
<keyword evidence="2 6" id="KW-0699">rRNA-binding</keyword>
<name>A0A9N9BCX8_9GLOM</name>
<keyword evidence="9" id="KW-1185">Reference proteome</keyword>
<dbReference type="OrthoDB" id="3356781at2759"/>
<organism evidence="8 9">
    <name type="scientific">Paraglomus brasilianum</name>
    <dbReference type="NCBI Taxonomy" id="144538"/>
    <lineage>
        <taxon>Eukaryota</taxon>
        <taxon>Fungi</taxon>
        <taxon>Fungi incertae sedis</taxon>
        <taxon>Mucoromycota</taxon>
        <taxon>Glomeromycotina</taxon>
        <taxon>Glomeromycetes</taxon>
        <taxon>Paraglomerales</taxon>
        <taxon>Paraglomeraceae</taxon>
        <taxon>Paraglomus</taxon>
    </lineage>
</organism>
<keyword evidence="4" id="KW-0689">Ribosomal protein</keyword>
<dbReference type="EMBL" id="CAJVPI010000696">
    <property type="protein sequence ID" value="CAG8563647.1"/>
    <property type="molecule type" value="Genomic_DNA"/>
</dbReference>
<dbReference type="Pfam" id="PF01479">
    <property type="entry name" value="S4"/>
    <property type="match status" value="1"/>
</dbReference>
<reference evidence="8" key="1">
    <citation type="submission" date="2021-06" db="EMBL/GenBank/DDBJ databases">
        <authorList>
            <person name="Kallberg Y."/>
            <person name="Tangrot J."/>
            <person name="Rosling A."/>
        </authorList>
    </citation>
    <scope>NUCLEOTIDE SEQUENCE</scope>
    <source>
        <strain evidence="8">BR232B</strain>
    </source>
</reference>
<evidence type="ECO:0000259" key="7">
    <source>
        <dbReference type="SMART" id="SM00363"/>
    </source>
</evidence>
<dbReference type="Gene3D" id="3.10.290.10">
    <property type="entry name" value="RNA-binding S4 domain"/>
    <property type="match status" value="1"/>
</dbReference>
<evidence type="ECO:0000256" key="5">
    <source>
        <dbReference type="ARBA" id="ARBA00023274"/>
    </source>
</evidence>
<sequence length="244" mass="28030">MRKPKDTFARQLIRMSWSKYNLYTIATRGRQAPRLGNRTLYQQKWTAKRETRAYHGGQINERQFLRLFNPKIPTSNTRVAGQEKDQKHPPAVVLTFASIERRLDTIVFRACLATSIWQARQMVLHGKVSVNGVKTPSPSHQASPGDIISVIPNAIPLLSEPATESGLTFVRRPFMQPFIFIPDYLEVNFNTCSIVYLRNPISRPGKSEIPSPFPPDLHALAYELYVSRKKKRTSRQQLRPEKFV</sequence>
<comment type="similarity">
    <text evidence="1">Belongs to the universal ribosomal protein uS4 family.</text>
</comment>
<comment type="caution">
    <text evidence="8">The sequence shown here is derived from an EMBL/GenBank/DDBJ whole genome shotgun (WGS) entry which is preliminary data.</text>
</comment>
<dbReference type="InterPro" id="IPR036986">
    <property type="entry name" value="S4_RNA-bd_sf"/>
</dbReference>
<evidence type="ECO:0000256" key="1">
    <source>
        <dbReference type="ARBA" id="ARBA00007465"/>
    </source>
</evidence>
<evidence type="ECO:0000313" key="9">
    <source>
        <dbReference type="Proteomes" id="UP000789739"/>
    </source>
</evidence>
<evidence type="ECO:0000256" key="6">
    <source>
        <dbReference type="PROSITE-ProRule" id="PRU00182"/>
    </source>
</evidence>
<dbReference type="SMART" id="SM00363">
    <property type="entry name" value="S4"/>
    <property type="match status" value="1"/>
</dbReference>
<dbReference type="PROSITE" id="PS00632">
    <property type="entry name" value="RIBOSOMAL_S4"/>
    <property type="match status" value="1"/>
</dbReference>
<gene>
    <name evidence="8" type="ORF">PBRASI_LOCUS5723</name>
</gene>
<proteinExistence type="inferred from homology"/>
<protein>
    <submittedName>
        <fullName evidence="8">4374_t:CDS:1</fullName>
    </submittedName>
</protein>
<dbReference type="AlphaFoldDB" id="A0A9N9BCX8"/>
<dbReference type="GO" id="GO:0019843">
    <property type="term" value="F:rRNA binding"/>
    <property type="evidence" value="ECO:0007669"/>
    <property type="project" value="UniProtKB-KW"/>
</dbReference>
<dbReference type="GO" id="GO:0005763">
    <property type="term" value="C:mitochondrial small ribosomal subunit"/>
    <property type="evidence" value="ECO:0007669"/>
    <property type="project" value="TreeGrafter"/>
</dbReference>
<evidence type="ECO:0000256" key="4">
    <source>
        <dbReference type="ARBA" id="ARBA00022980"/>
    </source>
</evidence>
<feature type="domain" description="RNA-binding S4" evidence="7">
    <location>
        <begin position="101"/>
        <end position="163"/>
    </location>
</feature>
<dbReference type="Proteomes" id="UP000789739">
    <property type="component" value="Unassembled WGS sequence"/>
</dbReference>
<dbReference type="SUPFAM" id="SSF55174">
    <property type="entry name" value="Alpha-L RNA-binding motif"/>
    <property type="match status" value="1"/>
</dbReference>
<evidence type="ECO:0000313" key="8">
    <source>
        <dbReference type="EMBL" id="CAG8563647.1"/>
    </source>
</evidence>
<dbReference type="GO" id="GO:0042274">
    <property type="term" value="P:ribosomal small subunit biogenesis"/>
    <property type="evidence" value="ECO:0007669"/>
    <property type="project" value="TreeGrafter"/>
</dbReference>
<dbReference type="InterPro" id="IPR018079">
    <property type="entry name" value="Ribosomal_uS4_CS"/>
</dbReference>
<dbReference type="GO" id="GO:0003735">
    <property type="term" value="F:structural constituent of ribosome"/>
    <property type="evidence" value="ECO:0007669"/>
    <property type="project" value="TreeGrafter"/>
</dbReference>
<evidence type="ECO:0000256" key="2">
    <source>
        <dbReference type="ARBA" id="ARBA00022730"/>
    </source>
</evidence>
<dbReference type="CDD" id="cd00165">
    <property type="entry name" value="S4"/>
    <property type="match status" value="1"/>
</dbReference>
<dbReference type="InterPro" id="IPR002942">
    <property type="entry name" value="S4_RNA-bd"/>
</dbReference>
<keyword evidence="3 6" id="KW-0694">RNA-binding</keyword>
<dbReference type="PANTHER" id="PTHR11831:SF4">
    <property type="entry name" value="SMALL RIBOSOMAL SUBUNIT PROTEIN US4M"/>
    <property type="match status" value="1"/>
</dbReference>
<dbReference type="InterPro" id="IPR022801">
    <property type="entry name" value="Ribosomal_uS4"/>
</dbReference>
<dbReference type="PROSITE" id="PS50889">
    <property type="entry name" value="S4"/>
    <property type="match status" value="1"/>
</dbReference>
<evidence type="ECO:0000256" key="3">
    <source>
        <dbReference type="ARBA" id="ARBA00022884"/>
    </source>
</evidence>
<dbReference type="PANTHER" id="PTHR11831">
    <property type="entry name" value="30S 40S RIBOSOMAL PROTEIN"/>
    <property type="match status" value="1"/>
</dbReference>